<proteinExistence type="predicted"/>
<dbReference type="CDD" id="cd00866">
    <property type="entry name" value="PEBP_euk"/>
    <property type="match status" value="1"/>
</dbReference>
<evidence type="ECO:0000313" key="2">
    <source>
        <dbReference type="EMBL" id="KAF1844066.1"/>
    </source>
</evidence>
<accession>A0A9P4GEK9</accession>
<dbReference type="GO" id="GO:0030414">
    <property type="term" value="F:peptidase inhibitor activity"/>
    <property type="evidence" value="ECO:0007669"/>
    <property type="project" value="TreeGrafter"/>
</dbReference>
<sequence>MFGRSILSFGALLAAVVAQTAPGFPIKASEELSVNYGTNTISPPGERVPRNDTALPPSNITIPTWPTRANRTQLAVLLLVDLDVPRNNTRVQLLHWLATNISIPAALAPPGRQLQLSLASNDTNPDAVPYLQPSPPPGDVPHSYTFVLFAQPADFALPVQYANLTGNRVGFNTSQFVTDTRLGSAVAANWFTVQNLTGTPTMTFPPARATETKVGPGNEEPSGVPSPGAGVALRGGGTAAVWAGVVTALFAGVAAFGL</sequence>
<dbReference type="PANTHER" id="PTHR11362:SF148">
    <property type="entry name" value="CARBOXYPEPTIDASE Y INHIBITOR"/>
    <property type="match status" value="1"/>
</dbReference>
<keyword evidence="3" id="KW-1185">Reference proteome</keyword>
<dbReference type="GO" id="GO:0005543">
    <property type="term" value="F:phospholipid binding"/>
    <property type="evidence" value="ECO:0007669"/>
    <property type="project" value="TreeGrafter"/>
</dbReference>
<dbReference type="OrthoDB" id="2506647at2759"/>
<evidence type="ECO:0000256" key="1">
    <source>
        <dbReference type="SAM" id="SignalP"/>
    </source>
</evidence>
<dbReference type="Proteomes" id="UP000800039">
    <property type="component" value="Unassembled WGS sequence"/>
</dbReference>
<keyword evidence="1" id="KW-0732">Signal</keyword>
<protein>
    <submittedName>
        <fullName evidence="2">PEBP-like protein</fullName>
    </submittedName>
</protein>
<dbReference type="InterPro" id="IPR035810">
    <property type="entry name" value="PEBP_euk"/>
</dbReference>
<feature type="signal peptide" evidence="1">
    <location>
        <begin position="1"/>
        <end position="18"/>
    </location>
</feature>
<comment type="caution">
    <text evidence="2">The sequence shown here is derived from an EMBL/GenBank/DDBJ whole genome shotgun (WGS) entry which is preliminary data.</text>
</comment>
<dbReference type="SUPFAM" id="SSF49777">
    <property type="entry name" value="PEBP-like"/>
    <property type="match status" value="1"/>
</dbReference>
<dbReference type="InterPro" id="IPR008914">
    <property type="entry name" value="PEBP"/>
</dbReference>
<dbReference type="GO" id="GO:0046578">
    <property type="term" value="P:regulation of Ras protein signal transduction"/>
    <property type="evidence" value="ECO:0007669"/>
    <property type="project" value="TreeGrafter"/>
</dbReference>
<dbReference type="Pfam" id="PF01161">
    <property type="entry name" value="PBP"/>
    <property type="match status" value="1"/>
</dbReference>
<organism evidence="2 3">
    <name type="scientific">Cucurbitaria berberidis CBS 394.84</name>
    <dbReference type="NCBI Taxonomy" id="1168544"/>
    <lineage>
        <taxon>Eukaryota</taxon>
        <taxon>Fungi</taxon>
        <taxon>Dikarya</taxon>
        <taxon>Ascomycota</taxon>
        <taxon>Pezizomycotina</taxon>
        <taxon>Dothideomycetes</taxon>
        <taxon>Pleosporomycetidae</taxon>
        <taxon>Pleosporales</taxon>
        <taxon>Pleosporineae</taxon>
        <taxon>Cucurbitariaceae</taxon>
        <taxon>Cucurbitaria</taxon>
    </lineage>
</organism>
<dbReference type="GeneID" id="63844104"/>
<dbReference type="AlphaFoldDB" id="A0A9P4GEK9"/>
<dbReference type="EMBL" id="ML976617">
    <property type="protein sequence ID" value="KAF1844066.1"/>
    <property type="molecule type" value="Genomic_DNA"/>
</dbReference>
<dbReference type="InterPro" id="IPR036610">
    <property type="entry name" value="PEBP-like_sf"/>
</dbReference>
<dbReference type="Gene3D" id="3.90.280.10">
    <property type="entry name" value="PEBP-like"/>
    <property type="match status" value="1"/>
</dbReference>
<evidence type="ECO:0000313" key="3">
    <source>
        <dbReference type="Proteomes" id="UP000800039"/>
    </source>
</evidence>
<gene>
    <name evidence="2" type="ORF">K460DRAFT_156902</name>
</gene>
<feature type="chain" id="PRO_5040242701" evidence="1">
    <location>
        <begin position="19"/>
        <end position="258"/>
    </location>
</feature>
<name>A0A9P4GEK9_9PLEO</name>
<dbReference type="RefSeq" id="XP_040786629.1">
    <property type="nucleotide sequence ID" value="XM_040926852.1"/>
</dbReference>
<dbReference type="GO" id="GO:0030162">
    <property type="term" value="P:regulation of proteolysis"/>
    <property type="evidence" value="ECO:0007669"/>
    <property type="project" value="TreeGrafter"/>
</dbReference>
<dbReference type="PANTHER" id="PTHR11362">
    <property type="entry name" value="PHOSPHATIDYLETHANOLAMINE-BINDING PROTEIN"/>
    <property type="match status" value="1"/>
</dbReference>
<reference evidence="2" key="1">
    <citation type="submission" date="2020-01" db="EMBL/GenBank/DDBJ databases">
        <authorList>
            <consortium name="DOE Joint Genome Institute"/>
            <person name="Haridas S."/>
            <person name="Albert R."/>
            <person name="Binder M."/>
            <person name="Bloem J."/>
            <person name="Labutti K."/>
            <person name="Salamov A."/>
            <person name="Andreopoulos B."/>
            <person name="Baker S.E."/>
            <person name="Barry K."/>
            <person name="Bills G."/>
            <person name="Bluhm B.H."/>
            <person name="Cannon C."/>
            <person name="Castanera R."/>
            <person name="Culley D.E."/>
            <person name="Daum C."/>
            <person name="Ezra D."/>
            <person name="Gonzalez J.B."/>
            <person name="Henrissat B."/>
            <person name="Kuo A."/>
            <person name="Liang C."/>
            <person name="Lipzen A."/>
            <person name="Lutzoni F."/>
            <person name="Magnuson J."/>
            <person name="Mondo S."/>
            <person name="Nolan M."/>
            <person name="Ohm R."/>
            <person name="Pangilinan J."/>
            <person name="Park H.-J."/>
            <person name="Ramirez L."/>
            <person name="Alfaro M."/>
            <person name="Sun H."/>
            <person name="Tritt A."/>
            <person name="Yoshinaga Y."/>
            <person name="Zwiers L.-H."/>
            <person name="Turgeon B.G."/>
            <person name="Goodwin S.B."/>
            <person name="Spatafora J.W."/>
            <person name="Crous P.W."/>
            <person name="Grigoriev I.V."/>
        </authorList>
    </citation>
    <scope>NUCLEOTIDE SEQUENCE</scope>
    <source>
        <strain evidence="2">CBS 394.84</strain>
    </source>
</reference>